<dbReference type="Proteomes" id="UP001295794">
    <property type="component" value="Unassembled WGS sequence"/>
</dbReference>
<evidence type="ECO:0000256" key="1">
    <source>
        <dbReference type="ARBA" id="ARBA00022679"/>
    </source>
</evidence>
<evidence type="ECO:0000259" key="4">
    <source>
        <dbReference type="Pfam" id="PF13302"/>
    </source>
</evidence>
<keyword evidence="1" id="KW-0808">Transferase</keyword>
<accession>A0AAD2HYH4</accession>
<gene>
    <name evidence="5" type="ORF">MYCIT1_LOCUS34258</name>
</gene>
<protein>
    <recommendedName>
        <fullName evidence="4">N-acetyltransferase domain-containing protein</fullName>
    </recommendedName>
</protein>
<keyword evidence="2" id="KW-0012">Acyltransferase</keyword>
<dbReference type="Pfam" id="PF13302">
    <property type="entry name" value="Acetyltransf_3"/>
    <property type="match status" value="1"/>
</dbReference>
<evidence type="ECO:0000256" key="2">
    <source>
        <dbReference type="ARBA" id="ARBA00023315"/>
    </source>
</evidence>
<sequence>MILDKPLFSKSGKLVLMPRTSADDEAVARLRMIPSTRKFMVGLPKKITAETVRRAREAGVNDPTRLQFAIYTTGTNGAPVDFVGETSLYMIDHERSCSCEAGIVVRPEYFGKAFATDAMYTLLGYVYDVMKIHRVYLYTDTRNKATQAWAERGGWKLEGIARDVTPLENGRYQDECQYSLLETDWRSHTKAWMERNGEVGSVARL</sequence>
<dbReference type="InterPro" id="IPR016181">
    <property type="entry name" value="Acyl_CoA_acyltransferase"/>
</dbReference>
<evidence type="ECO:0000256" key="3">
    <source>
        <dbReference type="ARBA" id="ARBA00038502"/>
    </source>
</evidence>
<comment type="caution">
    <text evidence="5">The sequence shown here is derived from an EMBL/GenBank/DDBJ whole genome shotgun (WGS) entry which is preliminary data.</text>
</comment>
<evidence type="ECO:0000313" key="6">
    <source>
        <dbReference type="Proteomes" id="UP001295794"/>
    </source>
</evidence>
<organism evidence="5 6">
    <name type="scientific">Mycena citricolor</name>
    <dbReference type="NCBI Taxonomy" id="2018698"/>
    <lineage>
        <taxon>Eukaryota</taxon>
        <taxon>Fungi</taxon>
        <taxon>Dikarya</taxon>
        <taxon>Basidiomycota</taxon>
        <taxon>Agaricomycotina</taxon>
        <taxon>Agaricomycetes</taxon>
        <taxon>Agaricomycetidae</taxon>
        <taxon>Agaricales</taxon>
        <taxon>Marasmiineae</taxon>
        <taxon>Mycenaceae</taxon>
        <taxon>Mycena</taxon>
    </lineage>
</organism>
<name>A0AAD2HYH4_9AGAR</name>
<dbReference type="GO" id="GO:0016747">
    <property type="term" value="F:acyltransferase activity, transferring groups other than amino-acyl groups"/>
    <property type="evidence" value="ECO:0007669"/>
    <property type="project" value="InterPro"/>
</dbReference>
<dbReference type="EMBL" id="CAVNYO010000455">
    <property type="protein sequence ID" value="CAK5282482.1"/>
    <property type="molecule type" value="Genomic_DNA"/>
</dbReference>
<proteinExistence type="inferred from homology"/>
<dbReference type="PANTHER" id="PTHR43792:SF8">
    <property type="entry name" value="[RIBOSOMAL PROTEIN US5]-ALANINE N-ACETYLTRANSFERASE"/>
    <property type="match status" value="1"/>
</dbReference>
<dbReference type="Gene3D" id="3.40.630.30">
    <property type="match status" value="1"/>
</dbReference>
<keyword evidence="6" id="KW-1185">Reference proteome</keyword>
<dbReference type="InterPro" id="IPR000182">
    <property type="entry name" value="GNAT_dom"/>
</dbReference>
<dbReference type="PANTHER" id="PTHR43792">
    <property type="entry name" value="GNAT FAMILY, PUTATIVE (AFU_ORTHOLOGUE AFUA_3G00765)-RELATED-RELATED"/>
    <property type="match status" value="1"/>
</dbReference>
<evidence type="ECO:0000313" key="5">
    <source>
        <dbReference type="EMBL" id="CAK5282482.1"/>
    </source>
</evidence>
<reference evidence="5" key="1">
    <citation type="submission" date="2023-11" db="EMBL/GenBank/DDBJ databases">
        <authorList>
            <person name="De Vega J J."/>
            <person name="De Vega J J."/>
        </authorList>
    </citation>
    <scope>NUCLEOTIDE SEQUENCE</scope>
</reference>
<dbReference type="AlphaFoldDB" id="A0AAD2HYH4"/>
<dbReference type="SUPFAM" id="SSF55729">
    <property type="entry name" value="Acyl-CoA N-acyltransferases (Nat)"/>
    <property type="match status" value="1"/>
</dbReference>
<feature type="domain" description="N-acetyltransferase" evidence="4">
    <location>
        <begin position="14"/>
        <end position="155"/>
    </location>
</feature>
<comment type="similarity">
    <text evidence="3">Belongs to the acetyltransferase family. RimJ subfamily.</text>
</comment>
<dbReference type="InterPro" id="IPR051531">
    <property type="entry name" value="N-acetyltransferase"/>
</dbReference>